<dbReference type="PANTHER" id="PTHR48104:SF30">
    <property type="entry name" value="METACASPASE-1"/>
    <property type="match status" value="1"/>
</dbReference>
<proteinExistence type="inferred from homology"/>
<comment type="similarity">
    <text evidence="1">Belongs to the peptidase C14B family.</text>
</comment>
<evidence type="ECO:0000313" key="3">
    <source>
        <dbReference type="EMBL" id="CAJ1947743.1"/>
    </source>
</evidence>
<dbReference type="GO" id="GO:0006508">
    <property type="term" value="P:proteolysis"/>
    <property type="evidence" value="ECO:0007669"/>
    <property type="project" value="InterPro"/>
</dbReference>
<gene>
    <name evidence="3" type="ORF">CYCCA115_LOCUS11286</name>
</gene>
<name>A0AAD2FNR6_9STRA</name>
<dbReference type="AlphaFoldDB" id="A0AAD2FNR6"/>
<evidence type="ECO:0000256" key="1">
    <source>
        <dbReference type="ARBA" id="ARBA00009005"/>
    </source>
</evidence>
<reference evidence="3" key="1">
    <citation type="submission" date="2023-08" db="EMBL/GenBank/DDBJ databases">
        <authorList>
            <person name="Audoor S."/>
            <person name="Bilcke G."/>
        </authorList>
    </citation>
    <scope>NUCLEOTIDE SEQUENCE</scope>
</reference>
<protein>
    <recommendedName>
        <fullName evidence="2">Peptidase C14 caspase domain-containing protein</fullName>
    </recommendedName>
</protein>
<dbReference type="GO" id="GO:0004197">
    <property type="term" value="F:cysteine-type endopeptidase activity"/>
    <property type="evidence" value="ECO:0007669"/>
    <property type="project" value="InterPro"/>
</dbReference>
<keyword evidence="4" id="KW-1185">Reference proteome</keyword>
<dbReference type="GO" id="GO:0005737">
    <property type="term" value="C:cytoplasm"/>
    <property type="evidence" value="ECO:0007669"/>
    <property type="project" value="TreeGrafter"/>
</dbReference>
<feature type="domain" description="Peptidase C14 caspase" evidence="2">
    <location>
        <begin position="11"/>
        <end position="105"/>
    </location>
</feature>
<dbReference type="EMBL" id="CAKOGP040001736">
    <property type="protein sequence ID" value="CAJ1947743.1"/>
    <property type="molecule type" value="Genomic_DNA"/>
</dbReference>
<organism evidence="3 4">
    <name type="scientific">Cylindrotheca closterium</name>
    <dbReference type="NCBI Taxonomy" id="2856"/>
    <lineage>
        <taxon>Eukaryota</taxon>
        <taxon>Sar</taxon>
        <taxon>Stramenopiles</taxon>
        <taxon>Ochrophyta</taxon>
        <taxon>Bacillariophyta</taxon>
        <taxon>Bacillariophyceae</taxon>
        <taxon>Bacillariophycidae</taxon>
        <taxon>Bacillariales</taxon>
        <taxon>Bacillariaceae</taxon>
        <taxon>Cylindrotheca</taxon>
    </lineage>
</organism>
<dbReference type="PANTHER" id="PTHR48104">
    <property type="entry name" value="METACASPASE-4"/>
    <property type="match status" value="1"/>
</dbReference>
<accession>A0AAD2FNR6</accession>
<feature type="domain" description="Peptidase C14 caspase" evidence="2">
    <location>
        <begin position="138"/>
        <end position="301"/>
    </location>
</feature>
<dbReference type="Proteomes" id="UP001295423">
    <property type="component" value="Unassembled WGS sequence"/>
</dbReference>
<dbReference type="InterPro" id="IPR011600">
    <property type="entry name" value="Pept_C14_caspase"/>
</dbReference>
<sequence length="377" mass="42592">MSTIASSSTLRRDTTPISAMFVMISAAQDHEKSAGIRTVDKEFSFPATGKSGGVFTSALLQVLNEISKPTAREETISWMQFMERLRTIIHEKGFKNQVPQLTCSVEMNVHEPFTIFPKFDDTTKGDNKKKKNKQQRRQRAILIAINYVDQPPAWRLTGCHNDLKNVKSYLTEHHGFDERDMAILMDDGKHAPPTKANILMAFELMTMHSDPGDVVFLHYSGHGQQYEDKDGDEIDGKDESMLPCDFTKNGPLLDDHVYEKLVLPMKKGVHVVSLVDSCHSGTVLDLPFVIQVGEKHMRRSTRKLLRGLTKEEQEADDDFDSKLLTDRQVEMRKLSALPFRESFSASTRQLSDSKADPTVDHIASLLVLHSDTNIWSS</sequence>
<dbReference type="InterPro" id="IPR050452">
    <property type="entry name" value="Metacaspase"/>
</dbReference>
<evidence type="ECO:0000313" key="4">
    <source>
        <dbReference type="Proteomes" id="UP001295423"/>
    </source>
</evidence>
<dbReference type="Pfam" id="PF00656">
    <property type="entry name" value="Peptidase_C14"/>
    <property type="match status" value="2"/>
</dbReference>
<evidence type="ECO:0000259" key="2">
    <source>
        <dbReference type="Pfam" id="PF00656"/>
    </source>
</evidence>
<comment type="caution">
    <text evidence="3">The sequence shown here is derived from an EMBL/GenBank/DDBJ whole genome shotgun (WGS) entry which is preliminary data.</text>
</comment>
<dbReference type="Gene3D" id="3.40.50.12660">
    <property type="match status" value="2"/>
</dbReference>